<dbReference type="Pfam" id="PF07992">
    <property type="entry name" value="Pyr_redox_2"/>
    <property type="match status" value="1"/>
</dbReference>
<keyword evidence="6" id="KW-0274">FAD</keyword>
<dbReference type="InterPro" id="IPR017941">
    <property type="entry name" value="Rieske_2Fe-2S"/>
</dbReference>
<evidence type="ECO:0000259" key="10">
    <source>
        <dbReference type="PROSITE" id="PS51296"/>
    </source>
</evidence>
<dbReference type="InterPro" id="IPR023753">
    <property type="entry name" value="FAD/NAD-binding_dom"/>
</dbReference>
<dbReference type="InterPro" id="IPR036922">
    <property type="entry name" value="Rieske_2Fe-2S_sf"/>
</dbReference>
<dbReference type="Proteomes" id="UP001642520">
    <property type="component" value="Unassembled WGS sequence"/>
</dbReference>
<dbReference type="PANTHER" id="PTHR43557:SF2">
    <property type="entry name" value="RIESKE DOMAIN-CONTAINING PROTEIN-RELATED"/>
    <property type="match status" value="1"/>
</dbReference>
<dbReference type="InterPro" id="IPR016156">
    <property type="entry name" value="FAD/NAD-linked_Rdtase_dimer_sf"/>
</dbReference>
<proteinExistence type="inferred from homology"/>
<dbReference type="InterPro" id="IPR050446">
    <property type="entry name" value="FAD-oxidoreductase/Apoptosis"/>
</dbReference>
<dbReference type="PANTHER" id="PTHR43557">
    <property type="entry name" value="APOPTOSIS-INDUCING FACTOR 1"/>
    <property type="match status" value="1"/>
</dbReference>
<protein>
    <recommendedName>
        <fullName evidence="10">Rieske domain-containing protein</fullName>
    </recommendedName>
</protein>
<comment type="similarity">
    <text evidence="2">Belongs to the FAD-dependent oxidoreductase family.</text>
</comment>
<evidence type="ECO:0000313" key="11">
    <source>
        <dbReference type="EMBL" id="CAL7939286.1"/>
    </source>
</evidence>
<keyword evidence="5" id="KW-0479">Metal-binding</keyword>
<keyword evidence="9" id="KW-0411">Iron-sulfur</keyword>
<evidence type="ECO:0000256" key="7">
    <source>
        <dbReference type="ARBA" id="ARBA00023002"/>
    </source>
</evidence>
<sequence>MRFHVVRQCTKLIDDAIFRIRLKINNGGMSELRSERKAHTCSECNKEREDIRRSRNSAKCCCSCKPDKYDYVEGTVCKESDIKENEMKHLSLGDDGGKILLIKQKGELHAIGTKCTHYGALLHTGALGDGQVRCPWHGACFNIKTGDIEDYPGLDSLPCFQVNVDDSGLVHVKARRRDLDIGKRMKKMYERDVNNNTTVVIVGGGPAGAVCAESLRQEGFTGNIVMVCKENTVPYDRVKVSKNFNFDIEKATLRPPSFYKEHNIEIKLSTEAIALDTNENVVQLSSNEKLTYDYLFISTGSKPRIPDIPGVHLSNIHVLRDYTDSHALNSKMSLDKHIVILGLGFVGMEAAASCVNKCASVTILGRGTVPLETVFGTEIGNTIKQVFEEQGVKFMFGRDIAQFIEKEDDKNTVGAVVLNDGEVLPADIVIIGIGSTFNTDWIKDSPIHMLADGSVKVDKYLKTNVANVYAGGDIAYAPLFGSDDMSAAVGHYSLAHYHGKIAALNICAKNTALNTIPVFWTLLFGKCYRYTGYGKPDRIKIYGSLKNSEFFAYHIKDDKIIAMISCGADPVVADFANFLREGRTLTEAEIHKDPYGWMRNKPKDVQDRFKDEQIVHS</sequence>
<dbReference type="SUPFAM" id="SSF55424">
    <property type="entry name" value="FAD/NAD-linked reductases, dimerisation (C-terminal) domain"/>
    <property type="match status" value="1"/>
</dbReference>
<dbReference type="CDD" id="cd03478">
    <property type="entry name" value="Rieske_AIFL_N"/>
    <property type="match status" value="1"/>
</dbReference>
<reference evidence="11 12" key="1">
    <citation type="submission" date="2024-08" db="EMBL/GenBank/DDBJ databases">
        <authorList>
            <person name="Will J Nash"/>
            <person name="Angela Man"/>
            <person name="Seanna McTaggart"/>
            <person name="Kendall Baker"/>
            <person name="Tom Barker"/>
            <person name="Leah Catchpole"/>
            <person name="Alex Durrant"/>
            <person name="Karim Gharbi"/>
            <person name="Naomi Irish"/>
            <person name="Gemy Kaithakottil"/>
            <person name="Debby Ku"/>
            <person name="Aaliyah Providence"/>
            <person name="Felix Shaw"/>
            <person name="David Swarbreck"/>
            <person name="Chris Watkins"/>
            <person name="Ann M. McCartney"/>
            <person name="Giulio Formenti"/>
            <person name="Alice Mouton"/>
            <person name="Noel Vella"/>
            <person name="Bjorn M von Reumont"/>
            <person name="Adriana Vella"/>
            <person name="Wilfried Haerty"/>
        </authorList>
    </citation>
    <scope>NUCLEOTIDE SEQUENCE [LARGE SCALE GENOMIC DNA]</scope>
</reference>
<feature type="domain" description="Rieske" evidence="10">
    <location>
        <begin position="74"/>
        <end position="171"/>
    </location>
</feature>
<keyword evidence="3" id="KW-0285">Flavoprotein</keyword>
<evidence type="ECO:0000256" key="8">
    <source>
        <dbReference type="ARBA" id="ARBA00023004"/>
    </source>
</evidence>
<dbReference type="EMBL" id="CAXAJV020001289">
    <property type="protein sequence ID" value="CAL7939286.1"/>
    <property type="molecule type" value="Genomic_DNA"/>
</dbReference>
<dbReference type="PRINTS" id="PR00368">
    <property type="entry name" value="FADPNR"/>
</dbReference>
<dbReference type="InterPro" id="IPR036188">
    <property type="entry name" value="FAD/NAD-bd_sf"/>
</dbReference>
<evidence type="ECO:0000256" key="2">
    <source>
        <dbReference type="ARBA" id="ARBA00006442"/>
    </source>
</evidence>
<dbReference type="Pfam" id="PF00355">
    <property type="entry name" value="Rieske"/>
    <property type="match status" value="1"/>
</dbReference>
<comment type="cofactor">
    <cofactor evidence="1">
        <name>FAD</name>
        <dbReference type="ChEBI" id="CHEBI:57692"/>
    </cofactor>
</comment>
<keyword evidence="7" id="KW-0560">Oxidoreductase</keyword>
<dbReference type="Gene3D" id="3.50.50.60">
    <property type="entry name" value="FAD/NAD(P)-binding domain"/>
    <property type="match status" value="2"/>
</dbReference>
<comment type="caution">
    <text evidence="11">The sequence shown here is derived from an EMBL/GenBank/DDBJ whole genome shotgun (WGS) entry which is preliminary data.</text>
</comment>
<name>A0ABP1NID4_XYLVO</name>
<evidence type="ECO:0000256" key="3">
    <source>
        <dbReference type="ARBA" id="ARBA00022630"/>
    </source>
</evidence>
<dbReference type="SUPFAM" id="SSF51905">
    <property type="entry name" value="FAD/NAD(P)-binding domain"/>
    <property type="match status" value="1"/>
</dbReference>
<evidence type="ECO:0000256" key="5">
    <source>
        <dbReference type="ARBA" id="ARBA00022723"/>
    </source>
</evidence>
<keyword evidence="8" id="KW-0408">Iron</keyword>
<keyword evidence="12" id="KW-1185">Reference proteome</keyword>
<dbReference type="Gene3D" id="2.102.10.10">
    <property type="entry name" value="Rieske [2Fe-2S] iron-sulphur domain"/>
    <property type="match status" value="1"/>
</dbReference>
<evidence type="ECO:0000256" key="6">
    <source>
        <dbReference type="ARBA" id="ARBA00022827"/>
    </source>
</evidence>
<organism evidence="11 12">
    <name type="scientific">Xylocopa violacea</name>
    <name type="common">Violet carpenter bee</name>
    <name type="synonym">Apis violacea</name>
    <dbReference type="NCBI Taxonomy" id="135666"/>
    <lineage>
        <taxon>Eukaryota</taxon>
        <taxon>Metazoa</taxon>
        <taxon>Ecdysozoa</taxon>
        <taxon>Arthropoda</taxon>
        <taxon>Hexapoda</taxon>
        <taxon>Insecta</taxon>
        <taxon>Pterygota</taxon>
        <taxon>Neoptera</taxon>
        <taxon>Endopterygota</taxon>
        <taxon>Hymenoptera</taxon>
        <taxon>Apocrita</taxon>
        <taxon>Aculeata</taxon>
        <taxon>Apoidea</taxon>
        <taxon>Anthophila</taxon>
        <taxon>Apidae</taxon>
        <taxon>Xylocopa</taxon>
        <taxon>Xylocopa</taxon>
    </lineage>
</organism>
<gene>
    <name evidence="11" type="ORF">XYLVIOL_LOCUS3783</name>
</gene>
<evidence type="ECO:0000256" key="9">
    <source>
        <dbReference type="ARBA" id="ARBA00023014"/>
    </source>
</evidence>
<dbReference type="PROSITE" id="PS51296">
    <property type="entry name" value="RIESKE"/>
    <property type="match status" value="1"/>
</dbReference>
<evidence type="ECO:0000313" key="12">
    <source>
        <dbReference type="Proteomes" id="UP001642520"/>
    </source>
</evidence>
<dbReference type="PRINTS" id="PR00411">
    <property type="entry name" value="PNDRDTASEI"/>
</dbReference>
<accession>A0ABP1NID4</accession>
<evidence type="ECO:0000256" key="1">
    <source>
        <dbReference type="ARBA" id="ARBA00001974"/>
    </source>
</evidence>
<dbReference type="SUPFAM" id="SSF50022">
    <property type="entry name" value="ISP domain"/>
    <property type="match status" value="1"/>
</dbReference>
<keyword evidence="4" id="KW-0001">2Fe-2S</keyword>
<evidence type="ECO:0000256" key="4">
    <source>
        <dbReference type="ARBA" id="ARBA00022714"/>
    </source>
</evidence>